<feature type="transmembrane region" description="Helical" evidence="7">
    <location>
        <begin position="284"/>
        <end position="303"/>
    </location>
</feature>
<dbReference type="AlphaFoldDB" id="A0A261SQL3"/>
<feature type="transmembrane region" description="Helical" evidence="7">
    <location>
        <begin position="62"/>
        <end position="86"/>
    </location>
</feature>
<sequence length="441" mass="48276">MTMSQTEALPAEEEDAQRQRTRRVVVASIAGNAMEWYDFFIYGTAAALVFGDLFFPKGTDPLLGTMGAFAGFAVGFFARPLGGVIFGHIGDRYGRKLALEWTLGLMGVATFMIGLLPTYEQIGVWAPVAMVLLRLLQGAAAGGEWGGGVLLISEAVDGRRRGFFSAWSQLGVAGGFVLSSGVFMLAQQLPREDFLSWGWRLPFLLSVIIFGVGLYIRTRIPESEEFVRARKKSDTRMPALEVFRRYPRQVFTAMGLRVAENGGSYVFLAFALAYGKFLGISNDVMLGGVLFSMFIELGTLVWFGHLSDRIGRRTVYMIGAGGLMLVAFPFFWLVQTQQTVWIFLAFFLGNTICHAAMIGTQPAYFAELFPAEVRYTGLALGHELASVFAGGLSPLIAMALLRHYESATPVAWFLVGMAAVTVVTLLLTREPPRDTGDAARP</sequence>
<dbReference type="OrthoDB" id="6766492at2"/>
<comment type="subcellular location">
    <subcellularLocation>
        <location evidence="1">Cell membrane</location>
        <topology evidence="1">Multi-pass membrane protein</topology>
    </subcellularLocation>
</comment>
<dbReference type="InterPro" id="IPR011701">
    <property type="entry name" value="MFS"/>
</dbReference>
<feature type="transmembrane region" description="Helical" evidence="7">
    <location>
        <begin position="384"/>
        <end position="404"/>
    </location>
</feature>
<dbReference type="GO" id="GO:0005886">
    <property type="term" value="C:plasma membrane"/>
    <property type="evidence" value="ECO:0007669"/>
    <property type="project" value="UniProtKB-SubCell"/>
</dbReference>
<proteinExistence type="predicted"/>
<dbReference type="PANTHER" id="PTHR43045:SF1">
    <property type="entry name" value="SHIKIMATE TRANSPORTER"/>
    <property type="match status" value="1"/>
</dbReference>
<dbReference type="InterPro" id="IPR005829">
    <property type="entry name" value="Sugar_transporter_CS"/>
</dbReference>
<dbReference type="Gene3D" id="1.20.1250.20">
    <property type="entry name" value="MFS general substrate transporter like domains"/>
    <property type="match status" value="2"/>
</dbReference>
<feature type="domain" description="Major facilitator superfamily (MFS) profile" evidence="8">
    <location>
        <begin position="24"/>
        <end position="433"/>
    </location>
</feature>
<dbReference type="Pfam" id="PF07690">
    <property type="entry name" value="MFS_1"/>
    <property type="match status" value="1"/>
</dbReference>
<keyword evidence="3" id="KW-1003">Cell membrane</keyword>
<dbReference type="FunFam" id="1.20.1250.20:FF:000001">
    <property type="entry name" value="Dicarboxylate MFS transporter"/>
    <property type="match status" value="1"/>
</dbReference>
<evidence type="ECO:0000313" key="12">
    <source>
        <dbReference type="Proteomes" id="UP000217005"/>
    </source>
</evidence>
<dbReference type="CDD" id="cd17369">
    <property type="entry name" value="MFS_ShiA_like"/>
    <property type="match status" value="1"/>
</dbReference>
<dbReference type="SUPFAM" id="SSF103473">
    <property type="entry name" value="MFS general substrate transporter"/>
    <property type="match status" value="1"/>
</dbReference>
<evidence type="ECO:0000256" key="3">
    <source>
        <dbReference type="ARBA" id="ARBA00022475"/>
    </source>
</evidence>
<keyword evidence="2" id="KW-0813">Transport</keyword>
<keyword evidence="6 7" id="KW-0472">Membrane</keyword>
<feature type="transmembrane region" description="Helical" evidence="7">
    <location>
        <begin position="315"/>
        <end position="334"/>
    </location>
</feature>
<keyword evidence="5 7" id="KW-1133">Transmembrane helix</keyword>
<organism evidence="9 12">
    <name type="scientific">Bordetella genomosp. 1</name>
    <dbReference type="NCBI Taxonomy" id="1395607"/>
    <lineage>
        <taxon>Bacteria</taxon>
        <taxon>Pseudomonadati</taxon>
        <taxon>Pseudomonadota</taxon>
        <taxon>Betaproteobacteria</taxon>
        <taxon>Burkholderiales</taxon>
        <taxon>Alcaligenaceae</taxon>
        <taxon>Bordetella</taxon>
    </lineage>
</organism>
<evidence type="ECO:0000259" key="8">
    <source>
        <dbReference type="PROSITE" id="PS50850"/>
    </source>
</evidence>
<dbReference type="Proteomes" id="UP000216354">
    <property type="component" value="Unassembled WGS sequence"/>
</dbReference>
<dbReference type="Proteomes" id="UP000217005">
    <property type="component" value="Unassembled WGS sequence"/>
</dbReference>
<evidence type="ECO:0000313" key="10">
    <source>
        <dbReference type="EMBL" id="OZI65481.1"/>
    </source>
</evidence>
<feature type="transmembrane region" description="Helical" evidence="7">
    <location>
        <begin position="197"/>
        <end position="216"/>
    </location>
</feature>
<evidence type="ECO:0000256" key="7">
    <source>
        <dbReference type="SAM" id="Phobius"/>
    </source>
</evidence>
<dbReference type="EMBL" id="NEVR01000002">
    <property type="protein sequence ID" value="OZI65481.1"/>
    <property type="molecule type" value="Genomic_DNA"/>
</dbReference>
<keyword evidence="4 7" id="KW-0812">Transmembrane</keyword>
<evidence type="ECO:0000256" key="5">
    <source>
        <dbReference type="ARBA" id="ARBA00022989"/>
    </source>
</evidence>
<dbReference type="GO" id="GO:0022857">
    <property type="term" value="F:transmembrane transporter activity"/>
    <property type="evidence" value="ECO:0007669"/>
    <property type="project" value="InterPro"/>
</dbReference>
<feature type="transmembrane region" description="Helical" evidence="7">
    <location>
        <begin position="340"/>
        <end position="364"/>
    </location>
</feature>
<protein>
    <submittedName>
        <fullName evidence="9">MFS transporter</fullName>
    </submittedName>
</protein>
<keyword evidence="11" id="KW-1185">Reference proteome</keyword>
<gene>
    <name evidence="10" type="ORF">CAL27_10640</name>
    <name evidence="9" type="ORF">CEG14_06990</name>
</gene>
<feature type="transmembrane region" description="Helical" evidence="7">
    <location>
        <begin position="98"/>
        <end position="119"/>
    </location>
</feature>
<feature type="transmembrane region" description="Helical" evidence="7">
    <location>
        <begin position="410"/>
        <end position="428"/>
    </location>
</feature>
<evidence type="ECO:0000313" key="11">
    <source>
        <dbReference type="Proteomes" id="UP000216354"/>
    </source>
</evidence>
<reference evidence="9 12" key="2">
    <citation type="submission" date="2017-05" db="EMBL/GenBank/DDBJ databases">
        <title>Complete and WGS of Bordetella genogroups.</title>
        <authorList>
            <person name="Spilker T."/>
            <person name="LiPuma J."/>
        </authorList>
    </citation>
    <scope>NUCLEOTIDE SEQUENCE [LARGE SCALE GENOMIC DNA]</scope>
    <source>
        <strain evidence="9 12">AU17610</strain>
    </source>
</reference>
<name>A0A261SQL3_9BORD</name>
<evidence type="ECO:0000313" key="9">
    <source>
        <dbReference type="EMBL" id="OZI39262.1"/>
    </source>
</evidence>
<dbReference type="EMBL" id="NEVL01000002">
    <property type="protein sequence ID" value="OZI39262.1"/>
    <property type="molecule type" value="Genomic_DNA"/>
</dbReference>
<reference evidence="10 11" key="1">
    <citation type="submission" date="2017-05" db="EMBL/GenBank/DDBJ databases">
        <title>Complete and WGS of Bordetella genogroups.</title>
        <authorList>
            <person name="Spilker T."/>
            <person name="Lipuma J."/>
        </authorList>
    </citation>
    <scope>NUCLEOTIDE SEQUENCE [LARGE SCALE GENOMIC DNA]</scope>
    <source>
        <strain evidence="10 11">AU9795</strain>
    </source>
</reference>
<dbReference type="InterPro" id="IPR020846">
    <property type="entry name" value="MFS_dom"/>
</dbReference>
<evidence type="ECO:0000256" key="2">
    <source>
        <dbReference type="ARBA" id="ARBA00022448"/>
    </source>
</evidence>
<accession>A0A261SQL3</accession>
<dbReference type="PROSITE" id="PS00217">
    <property type="entry name" value="SUGAR_TRANSPORT_2"/>
    <property type="match status" value="1"/>
</dbReference>
<dbReference type="PANTHER" id="PTHR43045">
    <property type="entry name" value="SHIKIMATE TRANSPORTER"/>
    <property type="match status" value="1"/>
</dbReference>
<comment type="caution">
    <text evidence="9">The sequence shown here is derived from an EMBL/GenBank/DDBJ whole genome shotgun (WGS) entry which is preliminary data.</text>
</comment>
<dbReference type="PROSITE" id="PS50850">
    <property type="entry name" value="MFS"/>
    <property type="match status" value="1"/>
</dbReference>
<feature type="transmembrane region" description="Helical" evidence="7">
    <location>
        <begin position="258"/>
        <end position="278"/>
    </location>
</feature>
<dbReference type="InterPro" id="IPR036259">
    <property type="entry name" value="MFS_trans_sf"/>
</dbReference>
<evidence type="ECO:0000256" key="6">
    <source>
        <dbReference type="ARBA" id="ARBA00023136"/>
    </source>
</evidence>
<feature type="transmembrane region" description="Helical" evidence="7">
    <location>
        <begin position="131"/>
        <end position="152"/>
    </location>
</feature>
<evidence type="ECO:0000256" key="1">
    <source>
        <dbReference type="ARBA" id="ARBA00004651"/>
    </source>
</evidence>
<evidence type="ECO:0000256" key="4">
    <source>
        <dbReference type="ARBA" id="ARBA00022692"/>
    </source>
</evidence>
<feature type="transmembrane region" description="Helical" evidence="7">
    <location>
        <begin position="164"/>
        <end position="185"/>
    </location>
</feature>